<evidence type="ECO:0000256" key="2">
    <source>
        <dbReference type="SAM" id="Phobius"/>
    </source>
</evidence>
<feature type="region of interest" description="Disordered" evidence="1">
    <location>
        <begin position="138"/>
        <end position="243"/>
    </location>
</feature>
<dbReference type="GeneID" id="108679626"/>
<evidence type="ECO:0000256" key="1">
    <source>
        <dbReference type="SAM" id="MobiDB-lite"/>
    </source>
</evidence>
<organism evidence="3 4">
    <name type="scientific">Hyalella azteca</name>
    <name type="common">Amphipod</name>
    <dbReference type="NCBI Taxonomy" id="294128"/>
    <lineage>
        <taxon>Eukaryota</taxon>
        <taxon>Metazoa</taxon>
        <taxon>Ecdysozoa</taxon>
        <taxon>Arthropoda</taxon>
        <taxon>Crustacea</taxon>
        <taxon>Multicrustacea</taxon>
        <taxon>Malacostraca</taxon>
        <taxon>Eumalacostraca</taxon>
        <taxon>Peracarida</taxon>
        <taxon>Amphipoda</taxon>
        <taxon>Senticaudata</taxon>
        <taxon>Talitrida</taxon>
        <taxon>Talitroidea</taxon>
        <taxon>Hyalellidae</taxon>
        <taxon>Hyalella</taxon>
    </lineage>
</organism>
<keyword evidence="3" id="KW-1185">Reference proteome</keyword>
<feature type="compositionally biased region" description="Basic and acidic residues" evidence="1">
    <location>
        <begin position="261"/>
        <end position="275"/>
    </location>
</feature>
<dbReference type="AlphaFoldDB" id="A0A8B7PCF1"/>
<feature type="compositionally biased region" description="Basic and acidic residues" evidence="1">
    <location>
        <begin position="387"/>
        <end position="407"/>
    </location>
</feature>
<feature type="compositionally biased region" description="Basic and acidic residues" evidence="1">
    <location>
        <begin position="423"/>
        <end position="451"/>
    </location>
</feature>
<reference evidence="4" key="1">
    <citation type="submission" date="2025-08" db="UniProtKB">
        <authorList>
            <consortium name="RefSeq"/>
        </authorList>
    </citation>
    <scope>IDENTIFICATION</scope>
    <source>
        <tissue evidence="4">Whole organism</tissue>
    </source>
</reference>
<accession>A0A8B7PCF1</accession>
<keyword evidence="2" id="KW-0812">Transmembrane</keyword>
<feature type="compositionally biased region" description="Basic and acidic residues" evidence="1">
    <location>
        <begin position="477"/>
        <end position="493"/>
    </location>
</feature>
<keyword evidence="2" id="KW-1133">Transmembrane helix</keyword>
<dbReference type="Proteomes" id="UP000694843">
    <property type="component" value="Unplaced"/>
</dbReference>
<feature type="compositionally biased region" description="Basic and acidic residues" evidence="1">
    <location>
        <begin position="289"/>
        <end position="303"/>
    </location>
</feature>
<feature type="compositionally biased region" description="Polar residues" evidence="1">
    <location>
        <begin position="140"/>
        <end position="155"/>
    </location>
</feature>
<protein>
    <submittedName>
        <fullName evidence="4">Serine/arginine repetitive matrix protein 1</fullName>
    </submittedName>
</protein>
<feature type="region of interest" description="Disordered" evidence="1">
    <location>
        <begin position="261"/>
        <end position="501"/>
    </location>
</feature>
<feature type="compositionally biased region" description="Polar residues" evidence="1">
    <location>
        <begin position="199"/>
        <end position="237"/>
    </location>
</feature>
<feature type="transmembrane region" description="Helical" evidence="2">
    <location>
        <begin position="105"/>
        <end position="130"/>
    </location>
</feature>
<keyword evidence="2" id="KW-0472">Membrane</keyword>
<feature type="compositionally biased region" description="Basic and acidic residues" evidence="1">
    <location>
        <begin position="315"/>
        <end position="340"/>
    </location>
</feature>
<dbReference type="KEGG" id="hazt:108679626"/>
<name>A0A8B7PCF1_HYAAZ</name>
<proteinExistence type="predicted"/>
<feature type="compositionally biased region" description="Basic residues" evidence="1">
    <location>
        <begin position="279"/>
        <end position="288"/>
    </location>
</feature>
<gene>
    <name evidence="4" type="primary">LOC108679626</name>
</gene>
<evidence type="ECO:0000313" key="4">
    <source>
        <dbReference type="RefSeq" id="XP_018023773.1"/>
    </source>
</evidence>
<evidence type="ECO:0000313" key="3">
    <source>
        <dbReference type="Proteomes" id="UP000694843"/>
    </source>
</evidence>
<dbReference type="RefSeq" id="XP_018023773.1">
    <property type="nucleotide sequence ID" value="XM_018168284.2"/>
</dbReference>
<sequence length="501" mass="56757">MVGRDASVCPSIDQVELLENATSVVNQVSKEINNDKITEEQVDSMEKARIEVETIEKCPNDNFKASVGADPSILTNATKSVESAQQVVEAKTDELQATTSDEPNLALIIGASVGGFVALVIIIAIIVYCVRKNQKKKKGNQSTALASSKTPQQDLWINKSPAEDGSPSNEKATPEVTKSGGNSKVDEQARSGQPAMVLTTFQTVKETSTTGAHEQTVPKNDSVNSQAVKQPLPSSYPNEGKIVDRPTVLPLSAAYVNRAYDVDAKDESSRSDTDFSPRPAHRRPSPNKRNRDSDYSSRPDPRRAPNHGRYPRQYNDPHRRSRSDYDYDRPHRDQRTDREYRHRHQSSSPGRYQSRPSRPRTRPTSVRERDMKQPSGPIPRLPSTMYDSDRQDRSQRSSRHSTLERAPRGYGRTEPTTRHSNGHKSERNHPPSEYRRREPEYKSRTSHRSPEPRPFSYTSQDDRRPGNNTSLQRKSGSRSELDKEINMRKEFRRPYSYQDLY</sequence>